<feature type="compositionally biased region" description="Basic residues" evidence="1">
    <location>
        <begin position="311"/>
        <end position="324"/>
    </location>
</feature>
<feature type="region of interest" description="Disordered" evidence="1">
    <location>
        <begin position="420"/>
        <end position="651"/>
    </location>
</feature>
<reference evidence="3" key="2">
    <citation type="journal article" date="2013" name="PLoS Genet.">
        <title>Comparative genome structure, secondary metabolite, and effector coding capacity across Cochliobolus pathogens.</title>
        <authorList>
            <person name="Condon B.J."/>
            <person name="Leng Y."/>
            <person name="Wu D."/>
            <person name="Bushley K.E."/>
            <person name="Ohm R.A."/>
            <person name="Otillar R."/>
            <person name="Martin J."/>
            <person name="Schackwitz W."/>
            <person name="Grimwood J."/>
            <person name="MohdZainudin N."/>
            <person name="Xue C."/>
            <person name="Wang R."/>
            <person name="Manning V.A."/>
            <person name="Dhillon B."/>
            <person name="Tu Z.J."/>
            <person name="Steffenson B.J."/>
            <person name="Salamov A."/>
            <person name="Sun H."/>
            <person name="Lowry S."/>
            <person name="LaButti K."/>
            <person name="Han J."/>
            <person name="Copeland A."/>
            <person name="Lindquist E."/>
            <person name="Barry K."/>
            <person name="Schmutz J."/>
            <person name="Baker S.E."/>
            <person name="Ciuffetti L.M."/>
            <person name="Grigoriev I.V."/>
            <person name="Zhong S."/>
            <person name="Turgeon B.G."/>
        </authorList>
    </citation>
    <scope>NUCLEOTIDE SEQUENCE [LARGE SCALE GENOMIC DNA]</scope>
    <source>
        <strain evidence="3">C5 / ATCC 48332 / race O</strain>
    </source>
</reference>
<keyword evidence="3" id="KW-1185">Reference proteome</keyword>
<feature type="compositionally biased region" description="Basic and acidic residues" evidence="1">
    <location>
        <begin position="588"/>
        <end position="599"/>
    </location>
</feature>
<dbReference type="AlphaFoldDB" id="M2V9L3"/>
<proteinExistence type="predicted"/>
<protein>
    <submittedName>
        <fullName evidence="2">Uncharacterized protein</fullName>
    </submittedName>
</protein>
<gene>
    <name evidence="2" type="ORF">COCHEDRAFT_1199554</name>
</gene>
<organism evidence="2 3">
    <name type="scientific">Cochliobolus heterostrophus (strain C5 / ATCC 48332 / race O)</name>
    <name type="common">Southern corn leaf blight fungus</name>
    <name type="synonym">Bipolaris maydis</name>
    <dbReference type="NCBI Taxonomy" id="701091"/>
    <lineage>
        <taxon>Eukaryota</taxon>
        <taxon>Fungi</taxon>
        <taxon>Dikarya</taxon>
        <taxon>Ascomycota</taxon>
        <taxon>Pezizomycotina</taxon>
        <taxon>Dothideomycetes</taxon>
        <taxon>Pleosporomycetidae</taxon>
        <taxon>Pleosporales</taxon>
        <taxon>Pleosporineae</taxon>
        <taxon>Pleosporaceae</taxon>
        <taxon>Bipolaris</taxon>
    </lineage>
</organism>
<accession>M2V9L3</accession>
<dbReference type="HOGENOM" id="CLU_451956_0_0_1"/>
<dbReference type="OrthoDB" id="3689384at2759"/>
<dbReference type="OMA" id="AWYRSSH"/>
<feature type="compositionally biased region" description="Basic and acidic residues" evidence="1">
    <location>
        <begin position="265"/>
        <end position="286"/>
    </location>
</feature>
<feature type="compositionally biased region" description="Polar residues" evidence="1">
    <location>
        <begin position="201"/>
        <end position="214"/>
    </location>
</feature>
<feature type="compositionally biased region" description="Basic residues" evidence="1">
    <location>
        <begin position="91"/>
        <end position="104"/>
    </location>
</feature>
<feature type="region of interest" description="Disordered" evidence="1">
    <location>
        <begin position="86"/>
        <end position="328"/>
    </location>
</feature>
<name>M2V9L3_COCH5</name>
<feature type="compositionally biased region" description="Basic and acidic residues" evidence="1">
    <location>
        <begin position="139"/>
        <end position="153"/>
    </location>
</feature>
<feature type="compositionally biased region" description="Pro residues" evidence="1">
    <location>
        <begin position="508"/>
        <end position="517"/>
    </location>
</feature>
<feature type="compositionally biased region" description="Low complexity" evidence="1">
    <location>
        <begin position="478"/>
        <end position="507"/>
    </location>
</feature>
<feature type="region of interest" description="Disordered" evidence="1">
    <location>
        <begin position="356"/>
        <end position="395"/>
    </location>
</feature>
<feature type="compositionally biased region" description="Basic and acidic residues" evidence="1">
    <location>
        <begin position="438"/>
        <end position="447"/>
    </location>
</feature>
<evidence type="ECO:0000256" key="1">
    <source>
        <dbReference type="SAM" id="MobiDB-lite"/>
    </source>
</evidence>
<feature type="compositionally biased region" description="Basic and acidic residues" evidence="1">
    <location>
        <begin position="554"/>
        <end position="572"/>
    </location>
</feature>
<dbReference type="EMBL" id="KB445569">
    <property type="protein sequence ID" value="EMD96657.1"/>
    <property type="molecule type" value="Genomic_DNA"/>
</dbReference>
<reference evidence="2 3" key="1">
    <citation type="journal article" date="2012" name="PLoS Pathog.">
        <title>Diverse lifestyles and strategies of plant pathogenesis encoded in the genomes of eighteen Dothideomycetes fungi.</title>
        <authorList>
            <person name="Ohm R.A."/>
            <person name="Feau N."/>
            <person name="Henrissat B."/>
            <person name="Schoch C.L."/>
            <person name="Horwitz B.A."/>
            <person name="Barry K.W."/>
            <person name="Condon B.J."/>
            <person name="Copeland A.C."/>
            <person name="Dhillon B."/>
            <person name="Glaser F."/>
            <person name="Hesse C.N."/>
            <person name="Kosti I."/>
            <person name="LaButti K."/>
            <person name="Lindquist E.A."/>
            <person name="Lucas S."/>
            <person name="Salamov A.A."/>
            <person name="Bradshaw R.E."/>
            <person name="Ciuffetti L."/>
            <person name="Hamelin R.C."/>
            <person name="Kema G.H.J."/>
            <person name="Lawrence C."/>
            <person name="Scott J.A."/>
            <person name="Spatafora J.W."/>
            <person name="Turgeon B.G."/>
            <person name="de Wit P.J.G.M."/>
            <person name="Zhong S."/>
            <person name="Goodwin S.B."/>
            <person name="Grigoriev I.V."/>
        </authorList>
    </citation>
    <scope>NUCLEOTIDE SEQUENCE [LARGE SCALE GENOMIC DNA]</scope>
    <source>
        <strain evidence="3">C5 / ATCC 48332 / race O</strain>
    </source>
</reference>
<feature type="compositionally biased region" description="Polar residues" evidence="1">
    <location>
        <begin position="425"/>
        <end position="436"/>
    </location>
</feature>
<dbReference type="Proteomes" id="UP000016936">
    <property type="component" value="Unassembled WGS sequence"/>
</dbReference>
<evidence type="ECO:0000313" key="2">
    <source>
        <dbReference type="EMBL" id="EMD96657.1"/>
    </source>
</evidence>
<sequence>MALAMQQVVDCQEGREKEVVPIESRLDAEGGTSATLGMSADHVSAKALSVAKQHNRPGPTNPEPSTISTPLNVIVAATVQPACSSHASWMAHRRHASSQHHGRTQAKQYNAPHRYPGQSSRPLQRPAASWSSDYISEPVHSDADDYINSHDPDPAPSPARYHERPSPMSSPYSPRERGTNNKPSYYTTPPRRRQQWPARYQTPSPSSDYIAQSARTEDDYIATPASRMPGAFVDDDDDVTPEYNSGYTQYRPDDSSPLQRSAPKSYDREKPPPRCRAAPKDYGHDPPRHHRHRDSDLTSSNWDRKHDTARTRSRSRSRSRVKHLQPHELENFHEARQFLERFRALSIKHTARPIGAYSSDEERDDARSLRSRHSSVSRERPATYISSCRNSSNAKSKRIEAANDAAVAWYRSSHRYKDDAYASSPERTTGFSQPPRQSRLDRYERRPSYKLLTRDAAAQDSDTDSLGRDPSTTRSYLSRPPSTTPSYMSRSRSRSRAPSTAPSYVSPSPSPSRPRSPPSFSRAVTTTHRRSSYSSDNGIGEGSDYLPSDDSEEEHARRHFSDDDRYERRGAYSDDNGVGEGSDYVSSDDDHHHVDDRRGGRYARGKMYSARERVREEDEDEEEHSYSKGWGVGNRGETTGGRRYWEGGVGI</sequence>
<feature type="compositionally biased region" description="Polar residues" evidence="1">
    <location>
        <begin position="384"/>
        <end position="394"/>
    </location>
</feature>
<evidence type="ECO:0000313" key="3">
    <source>
        <dbReference type="Proteomes" id="UP000016936"/>
    </source>
</evidence>